<dbReference type="STRING" id="41067.A0A2I2FK91"/>
<feature type="region of interest" description="Disordered" evidence="1">
    <location>
        <begin position="93"/>
        <end position="115"/>
    </location>
</feature>
<dbReference type="AlphaFoldDB" id="A0A2I2FK91"/>
<name>A0A2I2FK91_ASPCN</name>
<protein>
    <submittedName>
        <fullName evidence="3">DUF1960-domain-containing protein</fullName>
    </submittedName>
</protein>
<dbReference type="PANTHER" id="PTHR10927">
    <property type="entry name" value="RIBOSOME MATURATION PROTEIN SBDS"/>
    <property type="match status" value="1"/>
</dbReference>
<evidence type="ECO:0000313" key="3">
    <source>
        <dbReference type="EMBL" id="PLB41039.1"/>
    </source>
</evidence>
<dbReference type="RefSeq" id="XP_024675051.1">
    <property type="nucleotide sequence ID" value="XM_024811420.1"/>
</dbReference>
<dbReference type="InterPro" id="IPR039100">
    <property type="entry name" value="Sdo1/SBDS-like"/>
</dbReference>
<gene>
    <name evidence="3" type="ORF">BDW47DRAFT_100396</name>
</gene>
<feature type="domain" description="Ribosome maturation protein SDO1/SBDS N-terminal" evidence="2">
    <location>
        <begin position="8"/>
        <end position="97"/>
    </location>
</feature>
<dbReference type="Proteomes" id="UP000234585">
    <property type="component" value="Unassembled WGS sequence"/>
</dbReference>
<evidence type="ECO:0000313" key="4">
    <source>
        <dbReference type="Proteomes" id="UP000234585"/>
    </source>
</evidence>
<reference evidence="3 4" key="1">
    <citation type="submission" date="2017-12" db="EMBL/GenBank/DDBJ databases">
        <authorList>
            <consortium name="DOE Joint Genome Institute"/>
            <person name="Haridas S."/>
            <person name="Kjaerbolling I."/>
            <person name="Vesth T.C."/>
            <person name="Frisvad J.C."/>
            <person name="Nybo J.L."/>
            <person name="Theobald S."/>
            <person name="Kuo A."/>
            <person name="Bowyer P."/>
            <person name="Matsuda Y."/>
            <person name="Mondo S."/>
            <person name="Lyhne E.K."/>
            <person name="Kogle M.E."/>
            <person name="Clum A."/>
            <person name="Lipzen A."/>
            <person name="Salamov A."/>
            <person name="Ngan C.Y."/>
            <person name="Daum C."/>
            <person name="Chiniquy J."/>
            <person name="Barry K."/>
            <person name="LaButti K."/>
            <person name="Simmons B.A."/>
            <person name="Magnuson J.K."/>
            <person name="Mortensen U.H."/>
            <person name="Larsen T.O."/>
            <person name="Grigoriev I.V."/>
            <person name="Baker S.E."/>
            <person name="Andersen M.R."/>
            <person name="Nordberg H.P."/>
            <person name="Cantor M.N."/>
            <person name="Hua S.X."/>
        </authorList>
    </citation>
    <scope>NUCLEOTIDE SEQUENCE [LARGE SCALE GENOMIC DNA]</scope>
    <source>
        <strain evidence="3 4">CBS 102.13</strain>
    </source>
</reference>
<organism evidence="3 4">
    <name type="scientific">Aspergillus candidus</name>
    <dbReference type="NCBI Taxonomy" id="41067"/>
    <lineage>
        <taxon>Eukaryota</taxon>
        <taxon>Fungi</taxon>
        <taxon>Dikarya</taxon>
        <taxon>Ascomycota</taxon>
        <taxon>Pezizomycotina</taxon>
        <taxon>Eurotiomycetes</taxon>
        <taxon>Eurotiomycetidae</taxon>
        <taxon>Eurotiales</taxon>
        <taxon>Aspergillaceae</taxon>
        <taxon>Aspergillus</taxon>
        <taxon>Aspergillus subgen. Circumdati</taxon>
    </lineage>
</organism>
<feature type="compositionally biased region" description="Polar residues" evidence="1">
    <location>
        <begin position="105"/>
        <end position="115"/>
    </location>
</feature>
<accession>A0A2I2FK91</accession>
<proteinExistence type="predicted"/>
<dbReference type="Pfam" id="PF01172">
    <property type="entry name" value="SBDS_N"/>
    <property type="match status" value="1"/>
</dbReference>
<dbReference type="InterPro" id="IPR019783">
    <property type="entry name" value="SDO1/SBDS_N"/>
</dbReference>
<evidence type="ECO:0000259" key="2">
    <source>
        <dbReference type="Pfam" id="PF01172"/>
    </source>
</evidence>
<dbReference type="PANTHER" id="PTHR10927:SF2">
    <property type="entry name" value="RESTRICTION OF TELOMERE CAPPING PROTEIN 3"/>
    <property type="match status" value="1"/>
</dbReference>
<sequence>MARGSESVSKVIYKGATDDYIVFVDDQEILKQWRNDKSIPLAQVVNGWKIFVTHKQGTQGILDGASNGSLESEFGTSKEEDCVAQILQKGDYQTTAQVHGRPGETNMSKGPQINH</sequence>
<keyword evidence="4" id="KW-1185">Reference proteome</keyword>
<dbReference type="OrthoDB" id="2567806at2759"/>
<evidence type="ECO:0000256" key="1">
    <source>
        <dbReference type="SAM" id="MobiDB-lite"/>
    </source>
</evidence>
<dbReference type="EMBL" id="KZ559122">
    <property type="protein sequence ID" value="PLB41039.1"/>
    <property type="molecule type" value="Genomic_DNA"/>
</dbReference>
<dbReference type="GeneID" id="36518580"/>
<dbReference type="Gene3D" id="3.30.1250.10">
    <property type="entry name" value="Ribosome maturation protein SBDS, N-terminal domain"/>
    <property type="match status" value="1"/>
</dbReference>
<dbReference type="SUPFAM" id="SSF89895">
    <property type="entry name" value="FYSH domain"/>
    <property type="match status" value="1"/>
</dbReference>
<dbReference type="InterPro" id="IPR036786">
    <property type="entry name" value="Ribosome_mat_SBDS_N_sf"/>
</dbReference>